<dbReference type="FunFam" id="2.70.210.12:FF:000001">
    <property type="entry name" value="GTPase Obg"/>
    <property type="match status" value="1"/>
</dbReference>
<dbReference type="InterPro" id="IPR006074">
    <property type="entry name" value="GTP1-OBG_CS"/>
</dbReference>
<dbReference type="EC" id="3.6.5.-" evidence="8"/>
<dbReference type="InterPro" id="IPR006169">
    <property type="entry name" value="GTP1_OBG_dom"/>
</dbReference>
<feature type="domain" description="OBG-type G" evidence="10">
    <location>
        <begin position="170"/>
        <end position="341"/>
    </location>
</feature>
<keyword evidence="13" id="KW-1185">Reference proteome</keyword>
<evidence type="ECO:0000259" key="10">
    <source>
        <dbReference type="PROSITE" id="PS51710"/>
    </source>
</evidence>
<accession>A0A0K1Q6C5</accession>
<dbReference type="CDD" id="cd01898">
    <property type="entry name" value="Obg"/>
    <property type="match status" value="1"/>
</dbReference>
<dbReference type="InterPro" id="IPR031167">
    <property type="entry name" value="G_OBG"/>
</dbReference>
<dbReference type="PANTHER" id="PTHR11702">
    <property type="entry name" value="DEVELOPMENTALLY REGULATED GTP-BINDING PROTEIN-RELATED"/>
    <property type="match status" value="1"/>
</dbReference>
<dbReference type="GO" id="GO:0003924">
    <property type="term" value="F:GTPase activity"/>
    <property type="evidence" value="ECO:0007669"/>
    <property type="project" value="UniProtKB-UniRule"/>
</dbReference>
<dbReference type="Gene3D" id="3.40.50.300">
    <property type="entry name" value="P-loop containing nucleotide triphosphate hydrolases"/>
    <property type="match status" value="1"/>
</dbReference>
<dbReference type="InterPro" id="IPR014100">
    <property type="entry name" value="GTP-bd_Obg/CgtA"/>
</dbReference>
<feature type="binding site" evidence="8">
    <location>
        <position position="183"/>
    </location>
    <ligand>
        <name>Mg(2+)</name>
        <dbReference type="ChEBI" id="CHEBI:18420"/>
    </ligand>
</feature>
<evidence type="ECO:0000256" key="6">
    <source>
        <dbReference type="ARBA" id="ARBA00022842"/>
    </source>
</evidence>
<comment type="similarity">
    <text evidence="1 8">Belongs to the TRAFAC class OBG-HflX-like GTPase superfamily. OBG GTPase family.</text>
</comment>
<dbReference type="PATRIC" id="fig|1391654.3.peg.7739"/>
<dbReference type="Pfam" id="PF01926">
    <property type="entry name" value="MMR_HSR1"/>
    <property type="match status" value="1"/>
</dbReference>
<feature type="compositionally biased region" description="Basic and acidic residues" evidence="9">
    <location>
        <begin position="369"/>
        <end position="378"/>
    </location>
</feature>
<dbReference type="Gene3D" id="2.70.210.12">
    <property type="entry name" value="GTP1/OBG domain"/>
    <property type="match status" value="1"/>
</dbReference>
<evidence type="ECO:0000313" key="12">
    <source>
        <dbReference type="EMBL" id="AKV00965.1"/>
    </source>
</evidence>
<protein>
    <recommendedName>
        <fullName evidence="8">GTPase Obg</fullName>
        <ecNumber evidence="8">3.6.5.-</ecNumber>
    </recommendedName>
    <alternativeName>
        <fullName evidence="8">GTP-binding protein Obg</fullName>
    </alternativeName>
</protein>
<feature type="binding site" evidence="8">
    <location>
        <begin position="201"/>
        <end position="205"/>
    </location>
    <ligand>
        <name>GTP</name>
        <dbReference type="ChEBI" id="CHEBI:37565"/>
    </ligand>
</feature>
<feature type="binding site" evidence="8">
    <location>
        <begin position="293"/>
        <end position="296"/>
    </location>
    <ligand>
        <name>GTP</name>
        <dbReference type="ChEBI" id="CHEBI:37565"/>
    </ligand>
</feature>
<feature type="binding site" evidence="8">
    <location>
        <begin position="176"/>
        <end position="183"/>
    </location>
    <ligand>
        <name>GTP</name>
        <dbReference type="ChEBI" id="CHEBI:37565"/>
    </ligand>
</feature>
<dbReference type="PROSITE" id="PS00905">
    <property type="entry name" value="GTP1_OBG"/>
    <property type="match status" value="1"/>
</dbReference>
<comment type="subcellular location">
    <subcellularLocation>
        <location evidence="8">Cytoplasm</location>
    </subcellularLocation>
</comment>
<dbReference type="GO" id="GO:0043022">
    <property type="term" value="F:ribosome binding"/>
    <property type="evidence" value="ECO:0007669"/>
    <property type="project" value="UniProtKB-ARBA"/>
</dbReference>
<gene>
    <name evidence="8" type="primary">obg</name>
    <name evidence="12" type="ORF">AKJ09_07628</name>
</gene>
<dbReference type="GO" id="GO:0005737">
    <property type="term" value="C:cytoplasm"/>
    <property type="evidence" value="ECO:0007669"/>
    <property type="project" value="UniProtKB-SubCell"/>
</dbReference>
<dbReference type="Pfam" id="PF01018">
    <property type="entry name" value="GTP1_OBG"/>
    <property type="match status" value="1"/>
</dbReference>
<dbReference type="NCBIfam" id="NF008955">
    <property type="entry name" value="PRK12297.1"/>
    <property type="match status" value="1"/>
</dbReference>
<evidence type="ECO:0000256" key="9">
    <source>
        <dbReference type="SAM" id="MobiDB-lite"/>
    </source>
</evidence>
<dbReference type="SUPFAM" id="SSF52540">
    <property type="entry name" value="P-loop containing nucleoside triphosphate hydrolases"/>
    <property type="match status" value="1"/>
</dbReference>
<evidence type="ECO:0000256" key="8">
    <source>
        <dbReference type="HAMAP-Rule" id="MF_01454"/>
    </source>
</evidence>
<dbReference type="AlphaFoldDB" id="A0A0K1Q6C5"/>
<dbReference type="GO" id="GO:0000287">
    <property type="term" value="F:magnesium ion binding"/>
    <property type="evidence" value="ECO:0007669"/>
    <property type="project" value="InterPro"/>
</dbReference>
<evidence type="ECO:0000256" key="4">
    <source>
        <dbReference type="ARBA" id="ARBA00022741"/>
    </source>
</evidence>
<dbReference type="InterPro" id="IPR036726">
    <property type="entry name" value="GTP1_OBG_dom_sf"/>
</dbReference>
<keyword evidence="6 8" id="KW-0460">Magnesium</keyword>
<dbReference type="PANTHER" id="PTHR11702:SF31">
    <property type="entry name" value="MITOCHONDRIAL RIBOSOME-ASSOCIATED GTPASE 2"/>
    <property type="match status" value="1"/>
</dbReference>
<keyword evidence="3 8" id="KW-0479">Metal-binding</keyword>
<dbReference type="NCBIfam" id="NF008956">
    <property type="entry name" value="PRK12299.1"/>
    <property type="match status" value="1"/>
</dbReference>
<dbReference type="NCBIfam" id="TIGR02729">
    <property type="entry name" value="Obg_CgtA"/>
    <property type="match status" value="1"/>
</dbReference>
<keyword evidence="2 8" id="KW-0963">Cytoplasm</keyword>
<dbReference type="PRINTS" id="PR00326">
    <property type="entry name" value="GTP1OBG"/>
</dbReference>
<evidence type="ECO:0000256" key="5">
    <source>
        <dbReference type="ARBA" id="ARBA00022801"/>
    </source>
</evidence>
<feature type="compositionally biased region" description="Basic residues" evidence="9">
    <location>
        <begin position="379"/>
        <end position="487"/>
    </location>
</feature>
<dbReference type="PROSITE" id="PS51883">
    <property type="entry name" value="OBG"/>
    <property type="match status" value="1"/>
</dbReference>
<feature type="compositionally biased region" description="Basic and acidic residues" evidence="9">
    <location>
        <begin position="146"/>
        <end position="158"/>
    </location>
</feature>
<proteinExistence type="inferred from homology"/>
<dbReference type="GO" id="GO:0005525">
    <property type="term" value="F:GTP binding"/>
    <property type="evidence" value="ECO:0007669"/>
    <property type="project" value="UniProtKB-UniRule"/>
</dbReference>
<comment type="function">
    <text evidence="8">An essential GTPase which binds GTP, GDP and possibly (p)ppGpp with moderate affinity, with high nucleotide exchange rates and a fairly low GTP hydrolysis rate. Plays a role in control of the cell cycle, stress response, ribosome biogenesis and in those bacteria that undergo differentiation, in morphogenesis control.</text>
</comment>
<keyword evidence="4 8" id="KW-0547">Nucleotide-binding</keyword>
<feature type="binding site" evidence="8">
    <location>
        <begin position="322"/>
        <end position="324"/>
    </location>
    <ligand>
        <name>GTP</name>
        <dbReference type="ChEBI" id="CHEBI:37565"/>
    </ligand>
</feature>
<dbReference type="InterPro" id="IPR045086">
    <property type="entry name" value="OBG_GTPase"/>
</dbReference>
<name>A0A0K1Q6C5_9BACT</name>
<dbReference type="InterPro" id="IPR006073">
    <property type="entry name" value="GTP-bd"/>
</dbReference>
<dbReference type="HAMAP" id="MF_01454">
    <property type="entry name" value="GTPase_Obg"/>
    <property type="match status" value="1"/>
</dbReference>
<dbReference type="PROSITE" id="PS51710">
    <property type="entry name" value="G_OBG"/>
    <property type="match status" value="1"/>
</dbReference>
<feature type="region of interest" description="Disordered" evidence="9">
    <location>
        <begin position="137"/>
        <end position="158"/>
    </location>
</feature>
<evidence type="ECO:0000256" key="3">
    <source>
        <dbReference type="ARBA" id="ARBA00022723"/>
    </source>
</evidence>
<sequence>MRRALVYPSTVKFVDSCTVDIVAGNGGNGVVAFRREKFVPFGGPSGGDGGKGGNIVFATDEGMSTLLDLTYSRIVRAPHGEHGQGKDCYGRAGKDLVVRVPVGTQVFDRETNTLLFDLDQPNTQVVVAHGGRGGRGNIHFATPYDRAPRRSEPGEAGEEKKIRLELKVMADVGLLGFPNVGKSTFIRACSRAQPKVADYPFTTLTPHLGVVRVGDEASFVIADIPGLIPGAAEGAGLGHRFLKHVERCRALLHLVTLDPGEGRDPIADYDALRHELEAFDPELAKRPQVVAMTKSDLPDVREAYEDLKKKFAKKKVKLHLVSAATQENVRDLCIELYKVVTGKSQVEDWDTPVAAEEEKAPVEATETAEEPKGKETAVTKKKTAARPKKKTAAKAKPTKKPAKKAAAPKKAVKKAATKKAAPKKAATKKAAPKKAVKKAATKKAATKKPVKKTVAKKKATAKKAVTPKKKVVAKKPVRKATAKKTTKKPASTKAKKKSRR</sequence>
<feature type="region of interest" description="Disordered" evidence="9">
    <location>
        <begin position="350"/>
        <end position="500"/>
    </location>
</feature>
<feature type="binding site" evidence="8">
    <location>
        <begin position="223"/>
        <end position="226"/>
    </location>
    <ligand>
        <name>GTP</name>
        <dbReference type="ChEBI" id="CHEBI:37565"/>
    </ligand>
</feature>
<evidence type="ECO:0000256" key="1">
    <source>
        <dbReference type="ARBA" id="ARBA00007699"/>
    </source>
</evidence>
<dbReference type="Proteomes" id="UP000064967">
    <property type="component" value="Chromosome"/>
</dbReference>
<dbReference type="SUPFAM" id="SSF82051">
    <property type="entry name" value="Obg GTP-binding protein N-terminal domain"/>
    <property type="match status" value="1"/>
</dbReference>
<feature type="domain" description="Obg" evidence="11">
    <location>
        <begin position="11"/>
        <end position="169"/>
    </location>
</feature>
<dbReference type="EMBL" id="CP012333">
    <property type="protein sequence ID" value="AKV00965.1"/>
    <property type="molecule type" value="Genomic_DNA"/>
</dbReference>
<comment type="subunit">
    <text evidence="8">Monomer.</text>
</comment>
<comment type="cofactor">
    <cofactor evidence="8">
        <name>Mg(2+)</name>
        <dbReference type="ChEBI" id="CHEBI:18420"/>
    </cofactor>
</comment>
<keyword evidence="5 8" id="KW-0378">Hydrolase</keyword>
<organism evidence="12 13">
    <name type="scientific">Labilithrix luteola</name>
    <dbReference type="NCBI Taxonomy" id="1391654"/>
    <lineage>
        <taxon>Bacteria</taxon>
        <taxon>Pseudomonadati</taxon>
        <taxon>Myxococcota</taxon>
        <taxon>Polyangia</taxon>
        <taxon>Polyangiales</taxon>
        <taxon>Labilitrichaceae</taxon>
        <taxon>Labilithrix</taxon>
    </lineage>
</organism>
<evidence type="ECO:0000259" key="11">
    <source>
        <dbReference type="PROSITE" id="PS51883"/>
    </source>
</evidence>
<evidence type="ECO:0000256" key="7">
    <source>
        <dbReference type="ARBA" id="ARBA00023134"/>
    </source>
</evidence>
<reference evidence="12 13" key="1">
    <citation type="submission" date="2015-08" db="EMBL/GenBank/DDBJ databases">
        <authorList>
            <person name="Babu N.S."/>
            <person name="Beckwith C.J."/>
            <person name="Beseler K.G."/>
            <person name="Brison A."/>
            <person name="Carone J.V."/>
            <person name="Caskin T.P."/>
            <person name="Diamond M."/>
            <person name="Durham M.E."/>
            <person name="Foxe J.M."/>
            <person name="Go M."/>
            <person name="Henderson B.A."/>
            <person name="Jones I.B."/>
            <person name="McGettigan J.A."/>
            <person name="Micheletti S.J."/>
            <person name="Nasrallah M.E."/>
            <person name="Ortiz D."/>
            <person name="Piller C.R."/>
            <person name="Privatt S.R."/>
            <person name="Schneider S.L."/>
            <person name="Sharp S."/>
            <person name="Smith T.C."/>
            <person name="Stanton J.D."/>
            <person name="Ullery H.E."/>
            <person name="Wilson R.J."/>
            <person name="Serrano M.G."/>
            <person name="Buck G."/>
            <person name="Lee V."/>
            <person name="Wang Y."/>
            <person name="Carvalho R."/>
            <person name="Voegtly L."/>
            <person name="Shi R."/>
            <person name="Duckworth R."/>
            <person name="Johnson A."/>
            <person name="Loviza R."/>
            <person name="Walstead R."/>
            <person name="Shah Z."/>
            <person name="Kiflezghi M."/>
            <person name="Wade K."/>
            <person name="Ball S.L."/>
            <person name="Bradley K.W."/>
            <person name="Asai D.J."/>
            <person name="Bowman C.A."/>
            <person name="Russell D.A."/>
            <person name="Pope W.H."/>
            <person name="Jacobs-Sera D."/>
            <person name="Hendrix R.W."/>
            <person name="Hatfull G.F."/>
        </authorList>
    </citation>
    <scope>NUCLEOTIDE SEQUENCE [LARGE SCALE GENOMIC DNA]</scope>
    <source>
        <strain evidence="12 13">DSM 27648</strain>
    </source>
</reference>
<feature type="binding site" evidence="8">
    <location>
        <position position="203"/>
    </location>
    <ligand>
        <name>Mg(2+)</name>
        <dbReference type="ChEBI" id="CHEBI:18420"/>
    </ligand>
</feature>
<dbReference type="KEGG" id="llu:AKJ09_07628"/>
<dbReference type="GO" id="GO:0042254">
    <property type="term" value="P:ribosome biogenesis"/>
    <property type="evidence" value="ECO:0007669"/>
    <property type="project" value="UniProtKB-UniRule"/>
</dbReference>
<dbReference type="InterPro" id="IPR027417">
    <property type="entry name" value="P-loop_NTPase"/>
</dbReference>
<keyword evidence="7 8" id="KW-0342">GTP-binding</keyword>
<evidence type="ECO:0000256" key="2">
    <source>
        <dbReference type="ARBA" id="ARBA00022490"/>
    </source>
</evidence>
<dbReference type="STRING" id="1391654.AKJ09_07628"/>
<evidence type="ECO:0000313" key="13">
    <source>
        <dbReference type="Proteomes" id="UP000064967"/>
    </source>
</evidence>